<dbReference type="PANTHER" id="PTHR42940">
    <property type="entry name" value="ALCOHOL DEHYDROGENASE 1-RELATED"/>
    <property type="match status" value="1"/>
</dbReference>
<evidence type="ECO:0000259" key="10">
    <source>
        <dbReference type="SMART" id="SM00829"/>
    </source>
</evidence>
<comment type="catalytic activity">
    <reaction evidence="7">
        <text>a secondary alcohol + NAD(+) = a ketone + NADH + H(+)</text>
        <dbReference type="Rhea" id="RHEA:10740"/>
        <dbReference type="ChEBI" id="CHEBI:15378"/>
        <dbReference type="ChEBI" id="CHEBI:17087"/>
        <dbReference type="ChEBI" id="CHEBI:35681"/>
        <dbReference type="ChEBI" id="CHEBI:57540"/>
        <dbReference type="ChEBI" id="CHEBI:57945"/>
        <dbReference type="EC" id="1.1.1.1"/>
    </reaction>
</comment>
<evidence type="ECO:0000256" key="1">
    <source>
        <dbReference type="ARBA" id="ARBA00001947"/>
    </source>
</evidence>
<proteinExistence type="inferred from homology"/>
<dbReference type="InterPro" id="IPR013149">
    <property type="entry name" value="ADH-like_C"/>
</dbReference>
<evidence type="ECO:0000256" key="9">
    <source>
        <dbReference type="RuleBase" id="RU361277"/>
    </source>
</evidence>
<dbReference type="CDD" id="cd05284">
    <property type="entry name" value="arabinose_DH_like"/>
    <property type="match status" value="1"/>
</dbReference>
<evidence type="ECO:0000256" key="6">
    <source>
        <dbReference type="ARBA" id="ARBA00023002"/>
    </source>
</evidence>
<keyword evidence="12" id="KW-1185">Reference proteome</keyword>
<dbReference type="EMBL" id="BAABHS010000035">
    <property type="protein sequence ID" value="GAA4988380.1"/>
    <property type="molecule type" value="Genomic_DNA"/>
</dbReference>
<dbReference type="RefSeq" id="WP_345679753.1">
    <property type="nucleotide sequence ID" value="NZ_BAABHS010000035.1"/>
</dbReference>
<dbReference type="InterPro" id="IPR036291">
    <property type="entry name" value="NAD(P)-bd_dom_sf"/>
</dbReference>
<protein>
    <recommendedName>
        <fullName evidence="3">alcohol dehydrogenase</fullName>
        <ecNumber evidence="3">1.1.1.1</ecNumber>
    </recommendedName>
</protein>
<dbReference type="Proteomes" id="UP001500466">
    <property type="component" value="Unassembled WGS sequence"/>
</dbReference>
<dbReference type="PROSITE" id="PS00059">
    <property type="entry name" value="ADH_ZINC"/>
    <property type="match status" value="1"/>
</dbReference>
<dbReference type="InterPro" id="IPR020843">
    <property type="entry name" value="ER"/>
</dbReference>
<evidence type="ECO:0000256" key="8">
    <source>
        <dbReference type="ARBA" id="ARBA00049243"/>
    </source>
</evidence>
<keyword evidence="5 9" id="KW-0862">Zinc</keyword>
<gene>
    <name evidence="11" type="ORF">GCM10023205_69170</name>
</gene>
<dbReference type="Gene3D" id="3.90.180.10">
    <property type="entry name" value="Medium-chain alcohol dehydrogenases, catalytic domain"/>
    <property type="match status" value="1"/>
</dbReference>
<dbReference type="SUPFAM" id="SSF50129">
    <property type="entry name" value="GroES-like"/>
    <property type="match status" value="1"/>
</dbReference>
<keyword evidence="6" id="KW-0560">Oxidoreductase</keyword>
<dbReference type="Gene3D" id="3.40.50.720">
    <property type="entry name" value="NAD(P)-binding Rossmann-like Domain"/>
    <property type="match status" value="1"/>
</dbReference>
<dbReference type="EC" id="1.1.1.1" evidence="3"/>
<comment type="cofactor">
    <cofactor evidence="1 9">
        <name>Zn(2+)</name>
        <dbReference type="ChEBI" id="CHEBI:29105"/>
    </cofactor>
</comment>
<dbReference type="InterPro" id="IPR002328">
    <property type="entry name" value="ADH_Zn_CS"/>
</dbReference>
<evidence type="ECO:0000256" key="2">
    <source>
        <dbReference type="ARBA" id="ARBA00008072"/>
    </source>
</evidence>
<dbReference type="Pfam" id="PF00107">
    <property type="entry name" value="ADH_zinc_N"/>
    <property type="match status" value="1"/>
</dbReference>
<dbReference type="InterPro" id="IPR013154">
    <property type="entry name" value="ADH-like_N"/>
</dbReference>
<dbReference type="InterPro" id="IPR011032">
    <property type="entry name" value="GroES-like_sf"/>
</dbReference>
<evidence type="ECO:0000313" key="11">
    <source>
        <dbReference type="EMBL" id="GAA4988380.1"/>
    </source>
</evidence>
<dbReference type="Pfam" id="PF08240">
    <property type="entry name" value="ADH_N"/>
    <property type="match status" value="1"/>
</dbReference>
<reference evidence="12" key="1">
    <citation type="journal article" date="2019" name="Int. J. Syst. Evol. Microbiol.">
        <title>The Global Catalogue of Microorganisms (GCM) 10K type strain sequencing project: providing services to taxonomists for standard genome sequencing and annotation.</title>
        <authorList>
            <consortium name="The Broad Institute Genomics Platform"/>
            <consortium name="The Broad Institute Genome Sequencing Center for Infectious Disease"/>
            <person name="Wu L."/>
            <person name="Ma J."/>
        </authorList>
    </citation>
    <scope>NUCLEOTIDE SEQUENCE [LARGE SCALE GENOMIC DNA]</scope>
    <source>
        <strain evidence="12">JCM 17986</strain>
    </source>
</reference>
<dbReference type="SMART" id="SM00829">
    <property type="entry name" value="PKS_ER"/>
    <property type="match status" value="1"/>
</dbReference>
<name>A0ABP9I5Q8_9ACTN</name>
<evidence type="ECO:0000256" key="5">
    <source>
        <dbReference type="ARBA" id="ARBA00022833"/>
    </source>
</evidence>
<evidence type="ECO:0000256" key="3">
    <source>
        <dbReference type="ARBA" id="ARBA00013190"/>
    </source>
</evidence>
<accession>A0ABP9I5Q8</accession>
<sequence length="346" mass="35581">MKAVQYVEVGSAPVVVDIPKPTPGPGQVLLKVTAAGVCHSDIAVMSWTAEQLPFPLPLTLGHEGAGIVAEVGDGVRAVKAGDAVAVYGPWGCGMCLECAQGKENYCLRADELGIRPPGLGAPGAIAEYLLVDHERHLVPLDGLDPVETVPLTDAGLTPYHAIKKSLPKLLPGSTAVVIGTGGLGHVGIQLLRAMTAARVIALDVTEDKLALAREVGAHDTVISDAGAAKKIKDMTGGLGAEVVLDFVGAPPTVATAGASVRVEGDVTIVGLGGGTLAVGFGALPYEVSVMSPYWGSRSELIEVLDLARAGSVKVHVETYGIDEAPKAYERLHEGKIRGRAVILPNG</sequence>
<keyword evidence="4 9" id="KW-0479">Metal-binding</keyword>
<feature type="domain" description="Enoyl reductase (ER)" evidence="10">
    <location>
        <begin position="10"/>
        <end position="342"/>
    </location>
</feature>
<dbReference type="PANTHER" id="PTHR42940:SF8">
    <property type="entry name" value="VACUOLAR PROTEIN SORTING-ASSOCIATED PROTEIN 11"/>
    <property type="match status" value="1"/>
</dbReference>
<comment type="similarity">
    <text evidence="2 9">Belongs to the zinc-containing alcohol dehydrogenase family.</text>
</comment>
<comment type="caution">
    <text evidence="11">The sequence shown here is derived from an EMBL/GenBank/DDBJ whole genome shotgun (WGS) entry which is preliminary data.</text>
</comment>
<dbReference type="SUPFAM" id="SSF51735">
    <property type="entry name" value="NAD(P)-binding Rossmann-fold domains"/>
    <property type="match status" value="1"/>
</dbReference>
<comment type="catalytic activity">
    <reaction evidence="8">
        <text>a primary alcohol + NAD(+) = an aldehyde + NADH + H(+)</text>
        <dbReference type="Rhea" id="RHEA:10736"/>
        <dbReference type="ChEBI" id="CHEBI:15378"/>
        <dbReference type="ChEBI" id="CHEBI:15734"/>
        <dbReference type="ChEBI" id="CHEBI:17478"/>
        <dbReference type="ChEBI" id="CHEBI:57540"/>
        <dbReference type="ChEBI" id="CHEBI:57945"/>
        <dbReference type="EC" id="1.1.1.1"/>
    </reaction>
</comment>
<organism evidence="11 12">
    <name type="scientific">Yinghuangia aomiensis</name>
    <dbReference type="NCBI Taxonomy" id="676205"/>
    <lineage>
        <taxon>Bacteria</taxon>
        <taxon>Bacillati</taxon>
        <taxon>Actinomycetota</taxon>
        <taxon>Actinomycetes</taxon>
        <taxon>Kitasatosporales</taxon>
        <taxon>Streptomycetaceae</taxon>
        <taxon>Yinghuangia</taxon>
    </lineage>
</organism>
<evidence type="ECO:0000313" key="12">
    <source>
        <dbReference type="Proteomes" id="UP001500466"/>
    </source>
</evidence>
<evidence type="ECO:0000256" key="7">
    <source>
        <dbReference type="ARBA" id="ARBA00049164"/>
    </source>
</evidence>
<evidence type="ECO:0000256" key="4">
    <source>
        <dbReference type="ARBA" id="ARBA00022723"/>
    </source>
</evidence>